<proteinExistence type="predicted"/>
<name>A0ABY4C997_9BACT</name>
<dbReference type="RefSeq" id="WP_243537955.1">
    <property type="nucleotide sequence ID" value="NZ_CP093442.1"/>
</dbReference>
<gene>
    <name evidence="2" type="ORF">MNR06_00925</name>
</gene>
<accession>A0ABY4C997</accession>
<keyword evidence="3" id="KW-1185">Reference proteome</keyword>
<feature type="chain" id="PRO_5045110296" evidence="1">
    <location>
        <begin position="20"/>
        <end position="169"/>
    </location>
</feature>
<dbReference type="Proteomes" id="UP000830116">
    <property type="component" value="Chromosome"/>
</dbReference>
<protein>
    <submittedName>
        <fullName evidence="2">Uncharacterized protein</fullName>
    </submittedName>
</protein>
<sequence length="169" mass="18956">MFKFVSFLSVLFLSVNALAIDTARCPETIDVQVEVQRVYKSSIYKNFPGWKEAQATLLNNPVVEANFVLVSTKNNACLYKDDAQNVAKLSTATFQDPETVGEDHVDQLILNLKLENSSYVSYIPVKGYEVSGVELYQNPYSLKIKAHLYNSTQKRYVDLDLGMVSVSGK</sequence>
<dbReference type="EMBL" id="CP093442">
    <property type="protein sequence ID" value="UOF01515.1"/>
    <property type="molecule type" value="Genomic_DNA"/>
</dbReference>
<reference evidence="2" key="1">
    <citation type="submission" date="2022-03" db="EMBL/GenBank/DDBJ databases">
        <title>Genome Identification and Characterization of new species Bdellovibrio reynosense LBG001 sp. nov. from a Mexico soil sample.</title>
        <authorList>
            <person name="Camilli A."/>
            <person name="Ajao Y."/>
            <person name="Guo X."/>
        </authorList>
    </citation>
    <scope>NUCLEOTIDE SEQUENCE</scope>
    <source>
        <strain evidence="2">LBG001</strain>
    </source>
</reference>
<feature type="signal peptide" evidence="1">
    <location>
        <begin position="1"/>
        <end position="19"/>
    </location>
</feature>
<evidence type="ECO:0000256" key="1">
    <source>
        <dbReference type="SAM" id="SignalP"/>
    </source>
</evidence>
<evidence type="ECO:0000313" key="3">
    <source>
        <dbReference type="Proteomes" id="UP000830116"/>
    </source>
</evidence>
<keyword evidence="1" id="KW-0732">Signal</keyword>
<organism evidence="2 3">
    <name type="scientific">Bdellovibrio reynosensis</name>
    <dbReference type="NCBI Taxonomy" id="2835041"/>
    <lineage>
        <taxon>Bacteria</taxon>
        <taxon>Pseudomonadati</taxon>
        <taxon>Bdellovibrionota</taxon>
        <taxon>Bdellovibrionia</taxon>
        <taxon>Bdellovibrionales</taxon>
        <taxon>Pseudobdellovibrionaceae</taxon>
        <taxon>Bdellovibrio</taxon>
    </lineage>
</organism>
<evidence type="ECO:0000313" key="2">
    <source>
        <dbReference type="EMBL" id="UOF01515.1"/>
    </source>
</evidence>